<organism evidence="1 2">
    <name type="scientific">Dermacentor silvarum</name>
    <name type="common">Tick</name>
    <dbReference type="NCBI Taxonomy" id="543639"/>
    <lineage>
        <taxon>Eukaryota</taxon>
        <taxon>Metazoa</taxon>
        <taxon>Ecdysozoa</taxon>
        <taxon>Arthropoda</taxon>
        <taxon>Chelicerata</taxon>
        <taxon>Arachnida</taxon>
        <taxon>Acari</taxon>
        <taxon>Parasitiformes</taxon>
        <taxon>Ixodida</taxon>
        <taxon>Ixodoidea</taxon>
        <taxon>Ixodidae</taxon>
        <taxon>Rhipicephalinae</taxon>
        <taxon>Dermacentor</taxon>
    </lineage>
</organism>
<proteinExistence type="predicted"/>
<sequence>MLVKNGGGLEQKKTSPCIYYSTGGRMPKRKTDSHCYAPGCHSGYPGAPKASLFAAPTEDELRKKWERNLRRADKPLTESSVVCELHFEPRYILRDYVHIINGTEERLPRGEPSLAPGAVPTLLPDCASYLSVAPVKERPERKRSAAASAPAVGIKHARVHGPHEQQPVSSGNRFLKSRSSVWKVDSSRRMNGSQLARSKQ</sequence>
<name>A0ACB8CB98_DERSI</name>
<dbReference type="Proteomes" id="UP000821865">
    <property type="component" value="Chromosome 8"/>
</dbReference>
<comment type="caution">
    <text evidence="1">The sequence shown here is derived from an EMBL/GenBank/DDBJ whole genome shotgun (WGS) entry which is preliminary data.</text>
</comment>
<evidence type="ECO:0000313" key="2">
    <source>
        <dbReference type="Proteomes" id="UP000821865"/>
    </source>
</evidence>
<keyword evidence="2" id="KW-1185">Reference proteome</keyword>
<protein>
    <submittedName>
        <fullName evidence="1">Uncharacterized protein</fullName>
    </submittedName>
</protein>
<evidence type="ECO:0000313" key="1">
    <source>
        <dbReference type="EMBL" id="KAH7938167.1"/>
    </source>
</evidence>
<gene>
    <name evidence="1" type="ORF">HPB49_021208</name>
</gene>
<dbReference type="EMBL" id="CM023477">
    <property type="protein sequence ID" value="KAH7938167.1"/>
    <property type="molecule type" value="Genomic_DNA"/>
</dbReference>
<accession>A0ACB8CB98</accession>
<reference evidence="1" key="1">
    <citation type="submission" date="2020-05" db="EMBL/GenBank/DDBJ databases">
        <title>Large-scale comparative analyses of tick genomes elucidate their genetic diversity and vector capacities.</title>
        <authorList>
            <person name="Jia N."/>
            <person name="Wang J."/>
            <person name="Shi W."/>
            <person name="Du L."/>
            <person name="Sun Y."/>
            <person name="Zhan W."/>
            <person name="Jiang J."/>
            <person name="Wang Q."/>
            <person name="Zhang B."/>
            <person name="Ji P."/>
            <person name="Sakyi L.B."/>
            <person name="Cui X."/>
            <person name="Yuan T."/>
            <person name="Jiang B."/>
            <person name="Yang W."/>
            <person name="Lam T.T.-Y."/>
            <person name="Chang Q."/>
            <person name="Ding S."/>
            <person name="Wang X."/>
            <person name="Zhu J."/>
            <person name="Ruan X."/>
            <person name="Zhao L."/>
            <person name="Wei J."/>
            <person name="Que T."/>
            <person name="Du C."/>
            <person name="Cheng J."/>
            <person name="Dai P."/>
            <person name="Han X."/>
            <person name="Huang E."/>
            <person name="Gao Y."/>
            <person name="Liu J."/>
            <person name="Shao H."/>
            <person name="Ye R."/>
            <person name="Li L."/>
            <person name="Wei W."/>
            <person name="Wang X."/>
            <person name="Wang C."/>
            <person name="Yang T."/>
            <person name="Huo Q."/>
            <person name="Li W."/>
            <person name="Guo W."/>
            <person name="Chen H."/>
            <person name="Zhou L."/>
            <person name="Ni X."/>
            <person name="Tian J."/>
            <person name="Zhou Y."/>
            <person name="Sheng Y."/>
            <person name="Liu T."/>
            <person name="Pan Y."/>
            <person name="Xia L."/>
            <person name="Li J."/>
            <person name="Zhao F."/>
            <person name="Cao W."/>
        </authorList>
    </citation>
    <scope>NUCLEOTIDE SEQUENCE</scope>
    <source>
        <strain evidence="1">Dsil-2018</strain>
    </source>
</reference>